<name>A0ABS8N5J5_9CLOT</name>
<protein>
    <submittedName>
        <fullName evidence="1">Sirohydrochlorin cobaltochelatase</fullName>
    </submittedName>
</protein>
<accession>A0ABS8N5J5</accession>
<reference evidence="1" key="1">
    <citation type="submission" date="2021-11" db="EMBL/GenBank/DDBJ databases">
        <authorList>
            <person name="Qingchun L."/>
            <person name="Dong Z."/>
            <person name="Zongwei Q."/>
            <person name="Jia Z."/>
            <person name="Duotao L."/>
        </authorList>
    </citation>
    <scope>NUCLEOTIDE SEQUENCE</scope>
    <source>
        <strain evidence="1">WLY-B-L2</strain>
    </source>
</reference>
<dbReference type="CDD" id="cd03412">
    <property type="entry name" value="CbiK_N"/>
    <property type="match status" value="1"/>
</dbReference>
<dbReference type="Pfam" id="PF06180">
    <property type="entry name" value="CbiK"/>
    <property type="match status" value="1"/>
</dbReference>
<proteinExistence type="predicted"/>
<evidence type="ECO:0000313" key="2">
    <source>
        <dbReference type="Proteomes" id="UP001165422"/>
    </source>
</evidence>
<gene>
    <name evidence="1" type="ORF">LN736_09465</name>
</gene>
<dbReference type="SUPFAM" id="SSF53800">
    <property type="entry name" value="Chelatase"/>
    <property type="match status" value="1"/>
</dbReference>
<dbReference type="Proteomes" id="UP001165422">
    <property type="component" value="Unassembled WGS sequence"/>
</dbReference>
<dbReference type="EMBL" id="JAJJPB010000010">
    <property type="protein sequence ID" value="MCC9295082.1"/>
    <property type="molecule type" value="Genomic_DNA"/>
</dbReference>
<sequence>MSNLKKGILVVSFGTSVLETFKSCIENTEKEIKKKFREYEVRRAFTSGVIIKKLKREMKIEIDSVPEALIKMRNDGFSKVYVQPLHIMPGDEYNKIVVDVRKYSTFFDKLVVGRPILYRKDDYITAAEALKSQIPTLGRNDAVVLMGHGSTHPCNASYAMLQYILDDLGLKNVFIGTVEGYPTIENVILKLKKNRIKKVTLMPFMLVAGDHVLNDMAGKGSGSWKRILKNEGFEVDVYIHGLGENKDFQKIYVQHVEDCIGGNPLMGKKVGI</sequence>
<comment type="caution">
    <text evidence="1">The sequence shown here is derived from an EMBL/GenBank/DDBJ whole genome shotgun (WGS) entry which is preliminary data.</text>
</comment>
<dbReference type="Gene3D" id="3.40.50.1400">
    <property type="match status" value="2"/>
</dbReference>
<organism evidence="1 2">
    <name type="scientific">Clostridium aromativorans</name>
    <dbReference type="NCBI Taxonomy" id="2836848"/>
    <lineage>
        <taxon>Bacteria</taxon>
        <taxon>Bacillati</taxon>
        <taxon>Bacillota</taxon>
        <taxon>Clostridia</taxon>
        <taxon>Eubacteriales</taxon>
        <taxon>Clostridiaceae</taxon>
        <taxon>Clostridium</taxon>
    </lineage>
</organism>
<dbReference type="InterPro" id="IPR010388">
    <property type="entry name" value="Anaerobic_Co-chelatase"/>
</dbReference>
<evidence type="ECO:0000313" key="1">
    <source>
        <dbReference type="EMBL" id="MCC9295082.1"/>
    </source>
</evidence>
<dbReference type="RefSeq" id="WP_150357668.1">
    <property type="nucleotide sequence ID" value="NZ_JAJJPB010000010.1"/>
</dbReference>
<dbReference type="CDD" id="cd03413">
    <property type="entry name" value="CbiK_C"/>
    <property type="match status" value="1"/>
</dbReference>
<dbReference type="PIRSF" id="PIRSF033579">
    <property type="entry name" value="Anaer_Co_chel"/>
    <property type="match status" value="1"/>
</dbReference>
<keyword evidence="2" id="KW-1185">Reference proteome</keyword>